<comment type="subcellular location">
    <subcellularLocation>
        <location evidence="8">Periplasm</location>
    </subcellularLocation>
</comment>
<dbReference type="EMBL" id="CP032090">
    <property type="protein sequence ID" value="AXV64853.1"/>
    <property type="molecule type" value="Genomic_DNA"/>
</dbReference>
<feature type="binding site" evidence="8">
    <location>
        <position position="140"/>
    </location>
    <ligand>
        <name>Zn(2+)</name>
        <dbReference type="ChEBI" id="CHEBI:29105"/>
        <note>catalytic</note>
    </ligand>
</feature>
<dbReference type="SUPFAM" id="SSF48452">
    <property type="entry name" value="TPR-like"/>
    <property type="match status" value="1"/>
</dbReference>
<dbReference type="Proteomes" id="UP000264605">
    <property type="component" value="Chromosome"/>
</dbReference>
<keyword evidence="4 8" id="KW-0574">Periplasm</keyword>
<comment type="cofactor">
    <cofactor evidence="8">
        <name>Zn(2+)</name>
        <dbReference type="ChEBI" id="CHEBI:29105"/>
    </cofactor>
    <text evidence="8">Binds 1 zinc ion per subunit.</text>
</comment>
<keyword evidence="5 8" id="KW-0378">Hydrolase</keyword>
<evidence type="ECO:0000256" key="8">
    <source>
        <dbReference type="HAMAP-Rule" id="MF_00997"/>
    </source>
</evidence>
<sequence precursor="true">MRIKSAFITLCSALLTFSILHSEPLKAQTNFKLPDLGTSALQALPIEKEQAIGEVMMMQIRGSSPVVSDPVLDEYLTTLGRRLVANANDVRFPFSFFWIDNPEINAFAFYGGHVGVHTGLIAQADNESQFASVLGHEIAHVTQRHLARRIQQQQDNNALTIAGMIAGILATVVAPDAGIAIISANQTQAAFSQLTHSRAAEQEADRIGMQTLNNAGFDPRQSSEFLTKLAAQIRYKYKPPAFLLTHPLPESRVSDVRLRAEQYPKKHFEDSLEFNLAKSRVIARYYQKSKAAEDLFRKLMRENTVHNTALKYGLGISLLDQKKLDEAANILEPLLKEDPKNLFYIDTHTDLLIAQGKAAEAVTYLAKLDVDRPNNQVITLNYANAAIEAEQYELAERILKSFLLAKPEHNLGKQLIASVYKKQENMASYHEANADVLAQYGAYLKAADEIQKALNFVEPEELVKQQRLKALLTQYRQLQKELARL</sequence>
<keyword evidence="9" id="KW-0802">TPR repeat</keyword>
<keyword evidence="6 8" id="KW-0862">Zinc</keyword>
<dbReference type="InterPro" id="IPR019734">
    <property type="entry name" value="TPR_rpt"/>
</dbReference>
<keyword evidence="13" id="KW-1185">Reference proteome</keyword>
<dbReference type="EMBL" id="FPAZ01000003">
    <property type="protein sequence ID" value="SFT44735.1"/>
    <property type="molecule type" value="Genomic_DNA"/>
</dbReference>
<organism evidence="11 14">
    <name type="scientific">Pseudoalteromonas lipolytica</name>
    <dbReference type="NCBI Taxonomy" id="570156"/>
    <lineage>
        <taxon>Bacteria</taxon>
        <taxon>Pseudomonadati</taxon>
        <taxon>Pseudomonadota</taxon>
        <taxon>Gammaproteobacteria</taxon>
        <taxon>Alteromonadales</taxon>
        <taxon>Pseudoalteromonadaceae</taxon>
        <taxon>Pseudoalteromonas</taxon>
    </lineage>
</organism>
<evidence type="ECO:0000313" key="14">
    <source>
        <dbReference type="Proteomes" id="UP000264605"/>
    </source>
</evidence>
<evidence type="ECO:0000259" key="10">
    <source>
        <dbReference type="Pfam" id="PF01435"/>
    </source>
</evidence>
<dbReference type="GeneID" id="99504985"/>
<keyword evidence="1 8" id="KW-0645">Protease</keyword>
<dbReference type="PROSITE" id="PS50005">
    <property type="entry name" value="TPR"/>
    <property type="match status" value="1"/>
</dbReference>
<feature type="repeat" description="TPR" evidence="9">
    <location>
        <begin position="308"/>
        <end position="341"/>
    </location>
</feature>
<evidence type="ECO:0000256" key="5">
    <source>
        <dbReference type="ARBA" id="ARBA00022801"/>
    </source>
</evidence>
<dbReference type="GO" id="GO:0016020">
    <property type="term" value="C:membrane"/>
    <property type="evidence" value="ECO:0007669"/>
    <property type="project" value="InterPro"/>
</dbReference>
<evidence type="ECO:0000313" key="11">
    <source>
        <dbReference type="EMBL" id="AXV64853.1"/>
    </source>
</evidence>
<dbReference type="GO" id="GO:0042597">
    <property type="term" value="C:periplasmic space"/>
    <property type="evidence" value="ECO:0007669"/>
    <property type="project" value="UniProtKB-SubCell"/>
</dbReference>
<keyword evidence="3 8" id="KW-0732">Signal</keyword>
<feature type="binding site" evidence="8">
    <location>
        <position position="136"/>
    </location>
    <ligand>
        <name>Zn(2+)</name>
        <dbReference type="ChEBI" id="CHEBI:29105"/>
        <note>catalytic</note>
    </ligand>
</feature>
<feature type="active site" description="Proton donor" evidence="8">
    <location>
        <position position="205"/>
    </location>
</feature>
<evidence type="ECO:0000313" key="13">
    <source>
        <dbReference type="Proteomes" id="UP000183805"/>
    </source>
</evidence>
<dbReference type="AlphaFoldDB" id="A0AAD0WBW5"/>
<evidence type="ECO:0000256" key="2">
    <source>
        <dbReference type="ARBA" id="ARBA00022723"/>
    </source>
</evidence>
<keyword evidence="7 8" id="KW-0482">Metalloprotease</keyword>
<evidence type="ECO:0000256" key="7">
    <source>
        <dbReference type="ARBA" id="ARBA00023049"/>
    </source>
</evidence>
<dbReference type="Pfam" id="PF01435">
    <property type="entry name" value="Peptidase_M48"/>
    <property type="match status" value="1"/>
</dbReference>
<feature type="chain" id="PRO_5041754248" description="Putative beta-barrel assembly-enhancing protease" evidence="8">
    <location>
        <begin position="28"/>
        <end position="485"/>
    </location>
</feature>
<comment type="similarity">
    <text evidence="8">Belongs to the peptidase M48 family. BepA subfamily.</text>
</comment>
<dbReference type="KEGG" id="pdj:D0907_05910"/>
<keyword evidence="2 8" id="KW-0479">Metal-binding</keyword>
<dbReference type="Proteomes" id="UP000183805">
    <property type="component" value="Unassembled WGS sequence"/>
</dbReference>
<name>A0AAD0WBW5_9GAMM</name>
<dbReference type="PANTHER" id="PTHR22726">
    <property type="entry name" value="METALLOENDOPEPTIDASE OMA1"/>
    <property type="match status" value="1"/>
</dbReference>
<dbReference type="Gene3D" id="3.30.2010.10">
    <property type="entry name" value="Metalloproteases ('zincins'), catalytic domain"/>
    <property type="match status" value="1"/>
</dbReference>
<evidence type="ECO:0000256" key="6">
    <source>
        <dbReference type="ARBA" id="ARBA00022833"/>
    </source>
</evidence>
<dbReference type="InterPro" id="IPR030873">
    <property type="entry name" value="Protease_BepA"/>
</dbReference>
<reference evidence="12 13" key="1">
    <citation type="submission" date="2016-10" db="EMBL/GenBank/DDBJ databases">
        <authorList>
            <person name="Varghese N."/>
            <person name="Submissions S."/>
        </authorList>
    </citation>
    <scope>NUCLEOTIDE SEQUENCE [LARGE SCALE GENOMIC DNA]</scope>
    <source>
        <strain evidence="12 13">CGMCC 1.8499</strain>
    </source>
</reference>
<dbReference type="InterPro" id="IPR051156">
    <property type="entry name" value="Mito/Outer_Membr_Metalloprot"/>
</dbReference>
<reference evidence="11 14" key="2">
    <citation type="submission" date="2018-08" db="EMBL/GenBank/DDBJ databases">
        <title>Draft genome sequence of Pseudoalteromonas donghaensis HJ51.</title>
        <authorList>
            <person name="Oh J."/>
            <person name="Roh D."/>
        </authorList>
    </citation>
    <scope>NUCLEOTIDE SEQUENCE [LARGE SCALE GENOMIC DNA]</scope>
    <source>
        <strain evidence="11 14">HJ51</strain>
    </source>
</reference>
<dbReference type="Pfam" id="PF14559">
    <property type="entry name" value="TPR_19"/>
    <property type="match status" value="1"/>
</dbReference>
<dbReference type="Gene3D" id="1.25.40.10">
    <property type="entry name" value="Tetratricopeptide repeat domain"/>
    <property type="match status" value="1"/>
</dbReference>
<dbReference type="InterPro" id="IPR001915">
    <property type="entry name" value="Peptidase_M48"/>
</dbReference>
<evidence type="ECO:0000256" key="3">
    <source>
        <dbReference type="ARBA" id="ARBA00022729"/>
    </source>
</evidence>
<comment type="function">
    <text evidence="8">Functions as both a chaperone and a metalloprotease. Maintains the integrity of the outer membrane by promoting either the assembly or the elimination of outer membrane proteins, depending on their folding state.</text>
</comment>
<proteinExistence type="inferred from homology"/>
<dbReference type="RefSeq" id="WP_036969619.1">
    <property type="nucleotide sequence ID" value="NZ_CP032090.1"/>
</dbReference>
<evidence type="ECO:0000256" key="1">
    <source>
        <dbReference type="ARBA" id="ARBA00022670"/>
    </source>
</evidence>
<dbReference type="HAMAP" id="MF_00997">
    <property type="entry name" value="Protease_BepA"/>
    <property type="match status" value="1"/>
</dbReference>
<dbReference type="EC" id="3.4.-.-" evidence="8"/>
<feature type="signal peptide" evidence="8">
    <location>
        <begin position="1"/>
        <end position="27"/>
    </location>
</feature>
<dbReference type="GO" id="GO:0008270">
    <property type="term" value="F:zinc ion binding"/>
    <property type="evidence" value="ECO:0007669"/>
    <property type="project" value="UniProtKB-UniRule"/>
</dbReference>
<feature type="active site" evidence="8">
    <location>
        <position position="137"/>
    </location>
</feature>
<dbReference type="PANTHER" id="PTHR22726:SF1">
    <property type="entry name" value="METALLOENDOPEPTIDASE OMA1, MITOCHONDRIAL"/>
    <property type="match status" value="1"/>
</dbReference>
<gene>
    <name evidence="11" type="ORF">D0907_05910</name>
    <name evidence="12" type="ORF">SAMN04487854_10340</name>
</gene>
<feature type="domain" description="Peptidase M48" evidence="10">
    <location>
        <begin position="73"/>
        <end position="257"/>
    </location>
</feature>
<evidence type="ECO:0000256" key="4">
    <source>
        <dbReference type="ARBA" id="ARBA00022764"/>
    </source>
</evidence>
<protein>
    <recommendedName>
        <fullName evidence="8">Putative beta-barrel assembly-enhancing protease</fullName>
        <ecNumber evidence="8">3.4.-.-</ecNumber>
    </recommendedName>
</protein>
<feature type="binding site" evidence="8">
    <location>
        <position position="201"/>
    </location>
    <ligand>
        <name>Zn(2+)</name>
        <dbReference type="ChEBI" id="CHEBI:29105"/>
        <note>catalytic</note>
    </ligand>
</feature>
<dbReference type="InterPro" id="IPR011990">
    <property type="entry name" value="TPR-like_helical_dom_sf"/>
</dbReference>
<dbReference type="GO" id="GO:0051603">
    <property type="term" value="P:proteolysis involved in protein catabolic process"/>
    <property type="evidence" value="ECO:0007669"/>
    <property type="project" value="TreeGrafter"/>
</dbReference>
<accession>A0AAD0WBW5</accession>
<dbReference type="GO" id="GO:0004222">
    <property type="term" value="F:metalloendopeptidase activity"/>
    <property type="evidence" value="ECO:0007669"/>
    <property type="project" value="InterPro"/>
</dbReference>
<evidence type="ECO:0000313" key="12">
    <source>
        <dbReference type="EMBL" id="SFT44735.1"/>
    </source>
</evidence>
<evidence type="ECO:0000256" key="9">
    <source>
        <dbReference type="PROSITE-ProRule" id="PRU00339"/>
    </source>
</evidence>